<dbReference type="Proteomes" id="UP000501648">
    <property type="component" value="Chromosome"/>
</dbReference>
<name>A0A6M3ZX99_9BURK</name>
<accession>A0A6M3ZX99</accession>
<evidence type="ECO:0000313" key="2">
    <source>
        <dbReference type="Proteomes" id="UP000501648"/>
    </source>
</evidence>
<dbReference type="RefSeq" id="WP_017452243.1">
    <property type="nucleotide sequence ID" value="NZ_CP008956.1"/>
</dbReference>
<gene>
    <name evidence="1" type="ORF">C798_20515</name>
</gene>
<organism evidence="1 2">
    <name type="scientific">Herbaspirillum rubrisubalbicans Os34</name>
    <dbReference type="NCBI Taxonomy" id="1235827"/>
    <lineage>
        <taxon>Bacteria</taxon>
        <taxon>Pseudomonadati</taxon>
        <taxon>Pseudomonadota</taxon>
        <taxon>Betaproteobacteria</taxon>
        <taxon>Burkholderiales</taxon>
        <taxon>Oxalobacteraceae</taxon>
        <taxon>Herbaspirillum</taxon>
    </lineage>
</organism>
<protein>
    <submittedName>
        <fullName evidence="1">Uncharacterized protein</fullName>
    </submittedName>
</protein>
<proteinExistence type="predicted"/>
<evidence type="ECO:0000313" key="1">
    <source>
        <dbReference type="EMBL" id="QJQ02520.1"/>
    </source>
</evidence>
<sequence>MMITGTQASTLAVAVPPAPASQVAVDLGTSQVEDSAKVTISSQALQKASEGDVQNNEIASPYRLTGPATLVSSLHPFVYQMPEALINEMAVRAKEEAARNEVNSQYAREHQYQTMGQVLVNGKLFAEVNDAGGYGFAKNSIPGLSQASLKPQERLEEIAQAAKGQGNVEIKYSDFVPGLGGLEGLGAPESMLPAFTARNIHEIFAAAIEAAERQRASSLPTSESAVS</sequence>
<dbReference type="EMBL" id="CP008956">
    <property type="protein sequence ID" value="QJQ02520.1"/>
    <property type="molecule type" value="Genomic_DNA"/>
</dbReference>
<dbReference type="AlphaFoldDB" id="A0A6M3ZX99"/>
<reference evidence="1 2" key="1">
    <citation type="journal article" date="2012" name="J. Bacteriol.">
        <title>Genome sequence of the pathogenic Herbaspirillum seropedicae strain Os34, isolated from rice roots.</title>
        <authorList>
            <person name="Ye W."/>
            <person name="Ye S."/>
            <person name="Liu J."/>
            <person name="Chang S."/>
            <person name="Chen M."/>
            <person name="Zhu B."/>
            <person name="Guo L."/>
            <person name="An Q."/>
        </authorList>
    </citation>
    <scope>NUCLEOTIDE SEQUENCE [LARGE SCALE GENOMIC DNA]</scope>
    <source>
        <strain evidence="1 2">Os34</strain>
    </source>
</reference>